<dbReference type="Proteomes" id="UP000639403">
    <property type="component" value="Unassembled WGS sequence"/>
</dbReference>
<dbReference type="EMBL" id="JADOXO010000532">
    <property type="protein sequence ID" value="KAF9802983.1"/>
    <property type="molecule type" value="Genomic_DNA"/>
</dbReference>
<dbReference type="AlphaFoldDB" id="A0A8H7NTQ3"/>
<reference evidence="1" key="2">
    <citation type="journal article" name="Front. Microbiol.">
        <title>Degradative Capacity of Two Strains of Rhodonia placenta: From Phenotype to Genotype.</title>
        <authorList>
            <person name="Kolle M."/>
            <person name="Horta M.A.C."/>
            <person name="Nowrousian M."/>
            <person name="Ohm R.A."/>
            <person name="Benz J.P."/>
            <person name="Pilgard A."/>
        </authorList>
    </citation>
    <scope>NUCLEOTIDE SEQUENCE</scope>
    <source>
        <strain evidence="1">FPRL280</strain>
    </source>
</reference>
<protein>
    <submittedName>
        <fullName evidence="1">Uncharacterized protein</fullName>
    </submittedName>
</protein>
<comment type="caution">
    <text evidence="1">The sequence shown here is derived from an EMBL/GenBank/DDBJ whole genome shotgun (WGS) entry which is preliminary data.</text>
</comment>
<name>A0A8H7NTQ3_9APHY</name>
<organism evidence="1 2">
    <name type="scientific">Rhodonia placenta</name>
    <dbReference type="NCBI Taxonomy" id="104341"/>
    <lineage>
        <taxon>Eukaryota</taxon>
        <taxon>Fungi</taxon>
        <taxon>Dikarya</taxon>
        <taxon>Basidiomycota</taxon>
        <taxon>Agaricomycotina</taxon>
        <taxon>Agaricomycetes</taxon>
        <taxon>Polyporales</taxon>
        <taxon>Adustoporiaceae</taxon>
        <taxon>Rhodonia</taxon>
    </lineage>
</organism>
<reference evidence="1" key="1">
    <citation type="submission" date="2020-11" db="EMBL/GenBank/DDBJ databases">
        <authorList>
            <person name="Koelle M."/>
            <person name="Horta M.A.C."/>
            <person name="Nowrousian M."/>
            <person name="Ohm R.A."/>
            <person name="Benz P."/>
            <person name="Pilgard A."/>
        </authorList>
    </citation>
    <scope>NUCLEOTIDE SEQUENCE</scope>
    <source>
        <strain evidence="1">FPRL280</strain>
    </source>
</reference>
<proteinExistence type="predicted"/>
<evidence type="ECO:0000313" key="2">
    <source>
        <dbReference type="Proteomes" id="UP000639403"/>
    </source>
</evidence>
<accession>A0A8H7NTQ3</accession>
<sequence>MTMVMATQGERATTAVSTQGEWARMLNPRLCSPLPTAPASRRHGTPSHGPLGDCAPHFGGAHLPAVLLSASVSGWALMRVQWGSICEPHHCL</sequence>
<evidence type="ECO:0000313" key="1">
    <source>
        <dbReference type="EMBL" id="KAF9802983.1"/>
    </source>
</evidence>
<gene>
    <name evidence="1" type="ORF">IEO21_09760</name>
</gene>